<keyword evidence="1" id="KW-0812">Transmembrane</keyword>
<protein>
    <submittedName>
        <fullName evidence="2">Uncharacterized protein</fullName>
    </submittedName>
</protein>
<comment type="caution">
    <text evidence="2">The sequence shown here is derived from an EMBL/GenBank/DDBJ whole genome shotgun (WGS) entry which is preliminary data.</text>
</comment>
<reference evidence="2 3" key="1">
    <citation type="submission" date="2018-03" db="EMBL/GenBank/DDBJ databases">
        <title>Genome assembly of novel Miniimonas species PCH200.</title>
        <authorList>
            <person name="Thakur V."/>
            <person name="Kumar V."/>
            <person name="Singh D."/>
        </authorList>
    </citation>
    <scope>NUCLEOTIDE SEQUENCE [LARGE SCALE GENOMIC DNA]</scope>
    <source>
        <strain evidence="2 3">PCH200</strain>
    </source>
</reference>
<feature type="transmembrane region" description="Helical" evidence="1">
    <location>
        <begin position="57"/>
        <end position="79"/>
    </location>
</feature>
<evidence type="ECO:0000313" key="2">
    <source>
        <dbReference type="EMBL" id="PWD50163.1"/>
    </source>
</evidence>
<dbReference type="AlphaFoldDB" id="A0A2U1ZTA5"/>
<keyword evidence="1" id="KW-1133">Transmembrane helix</keyword>
<feature type="transmembrane region" description="Helical" evidence="1">
    <location>
        <begin position="16"/>
        <end position="36"/>
    </location>
</feature>
<keyword evidence="3" id="KW-1185">Reference proteome</keyword>
<dbReference type="Proteomes" id="UP000245166">
    <property type="component" value="Unassembled WGS sequence"/>
</dbReference>
<name>A0A2U1ZTA5_9MICO</name>
<dbReference type="RefSeq" id="WP_109228547.1">
    <property type="nucleotide sequence ID" value="NZ_PYHR01000002.1"/>
</dbReference>
<evidence type="ECO:0000313" key="3">
    <source>
        <dbReference type="Proteomes" id="UP000245166"/>
    </source>
</evidence>
<evidence type="ECO:0000256" key="1">
    <source>
        <dbReference type="SAM" id="Phobius"/>
    </source>
</evidence>
<organism evidence="2 3">
    <name type="scientific">Serinibacter arcticus</name>
    <dbReference type="NCBI Taxonomy" id="1655435"/>
    <lineage>
        <taxon>Bacteria</taxon>
        <taxon>Bacillati</taxon>
        <taxon>Actinomycetota</taxon>
        <taxon>Actinomycetes</taxon>
        <taxon>Micrococcales</taxon>
        <taxon>Beutenbergiaceae</taxon>
        <taxon>Serinibacter</taxon>
    </lineage>
</organism>
<dbReference type="EMBL" id="PYHR01000002">
    <property type="protein sequence ID" value="PWD50163.1"/>
    <property type="molecule type" value="Genomic_DNA"/>
</dbReference>
<keyword evidence="1" id="KW-0472">Membrane</keyword>
<sequence>MLAFGVFRYVSTFSEGFPLSGLLVGVGAAGQSYGALVQSRLGGLPDVDREAGDVTRAARPALVVGFAVAGALIAIEAVAGS</sequence>
<proteinExistence type="predicted"/>
<gene>
    <name evidence="2" type="ORF">C8046_05265</name>
</gene>
<accession>A0A2U1ZTA5</accession>